<keyword evidence="2" id="KW-0378">Hydrolase</keyword>
<evidence type="ECO:0000256" key="3">
    <source>
        <dbReference type="ARBA" id="ARBA00023204"/>
    </source>
</evidence>
<accession>A0ABS6BHV2</accession>
<gene>
    <name evidence="5" type="ORF">KOF26_03010</name>
</gene>
<name>A0ABS6BHV2_9SPHN</name>
<feature type="domain" description="Uracil-DNA glycosylase-like" evidence="4">
    <location>
        <begin position="308"/>
        <end position="467"/>
    </location>
</feature>
<sequence>MTAARATLAAADDFAGWRDHARAFLAAGIAPEGVVWDVAGGDAPDLFGIGAMAGPTAPADGEAIRVPRDLLGLLRDALMHSAPHRFALAYRLLWRLRAAPHLHRDPSDPDMIALHGLAKAVRRDIHKMHAFVRFRKIGVVDGREQFAAWFEPDHHIARATAGFFRDRFAGMDWLIVTPEASIAWDGVALREGPGGSRDDVPAEDAVEAEWQAYYASIFNPARLKINMMKREMPVRYWRNLPEAPLIAGLIGDAGRRVGAMVEGGTRSEERLAEIPVAERRFDNLDRLYAALDAEDAPPSPGFSRRVVFGEGPSSAPLMLVGEQPGDQEDEAGRPFVGPAGQLLDQCLAEAGLARDGIFLTNAVKRFKFTERGRRRIHQTPTTGDISHYRWWLAEEVRLVAPKIVVALGATALHALSGRKQALGPVRGAALPWGGRLLLPTVHPSFLLRLPDEQGRAIERGRFVRELRRAVAAI</sequence>
<evidence type="ECO:0000256" key="1">
    <source>
        <dbReference type="ARBA" id="ARBA00022763"/>
    </source>
</evidence>
<dbReference type="InterPro" id="IPR023875">
    <property type="entry name" value="DNA_repair_put"/>
</dbReference>
<keyword evidence="6" id="KW-1185">Reference proteome</keyword>
<dbReference type="RefSeq" id="WP_216319713.1">
    <property type="nucleotide sequence ID" value="NZ_JAHKRT010000001.1"/>
</dbReference>
<dbReference type="CDD" id="cd10030">
    <property type="entry name" value="UDG-F4_TTUDGA_SPO1dp_like"/>
    <property type="match status" value="1"/>
</dbReference>
<dbReference type="InterPro" id="IPR025404">
    <property type="entry name" value="DUF4130"/>
</dbReference>
<dbReference type="EMBL" id="JAHKRT010000001">
    <property type="protein sequence ID" value="MBU3076824.1"/>
    <property type="molecule type" value="Genomic_DNA"/>
</dbReference>
<keyword evidence="1" id="KW-0227">DNA damage</keyword>
<keyword evidence="3" id="KW-0234">DNA repair</keyword>
<protein>
    <submittedName>
        <fullName evidence="5">UdgX family uracil-DNA binding protein</fullName>
    </submittedName>
</protein>
<dbReference type="NCBIfam" id="TIGR03915">
    <property type="entry name" value="SAM_7_link_chp"/>
    <property type="match status" value="1"/>
</dbReference>
<evidence type="ECO:0000259" key="4">
    <source>
        <dbReference type="SMART" id="SM00986"/>
    </source>
</evidence>
<dbReference type="InterPro" id="IPR005122">
    <property type="entry name" value="Uracil-DNA_glycosylase-like"/>
</dbReference>
<dbReference type="SMART" id="SM00987">
    <property type="entry name" value="UreE_C"/>
    <property type="match status" value="1"/>
</dbReference>
<proteinExistence type="predicted"/>
<evidence type="ECO:0000313" key="5">
    <source>
        <dbReference type="EMBL" id="MBU3076824.1"/>
    </source>
</evidence>
<dbReference type="PANTHER" id="PTHR33693">
    <property type="entry name" value="TYPE-5 URACIL-DNA GLYCOSYLASE"/>
    <property type="match status" value="1"/>
</dbReference>
<dbReference type="InterPro" id="IPR051536">
    <property type="entry name" value="UDG_Type-4/5"/>
</dbReference>
<dbReference type="Pfam" id="PF13566">
    <property type="entry name" value="DUF4130"/>
    <property type="match status" value="1"/>
</dbReference>
<dbReference type="Pfam" id="PF03167">
    <property type="entry name" value="UDG"/>
    <property type="match status" value="1"/>
</dbReference>
<evidence type="ECO:0000256" key="2">
    <source>
        <dbReference type="ARBA" id="ARBA00022801"/>
    </source>
</evidence>
<dbReference type="InterPro" id="IPR005273">
    <property type="entry name" value="Ura-DNA_glyco_family4"/>
</dbReference>
<dbReference type="PANTHER" id="PTHR33693:SF9">
    <property type="entry name" value="TYPE-4 URACIL-DNA GLYCOSYLASE"/>
    <property type="match status" value="1"/>
</dbReference>
<dbReference type="SMART" id="SM00986">
    <property type="entry name" value="UDG"/>
    <property type="match status" value="1"/>
</dbReference>
<comment type="caution">
    <text evidence="5">The sequence shown here is derived from an EMBL/GenBank/DDBJ whole genome shotgun (WGS) entry which is preliminary data.</text>
</comment>
<dbReference type="NCBIfam" id="TIGR03914">
    <property type="entry name" value="UDG_fam_dom"/>
    <property type="match status" value="1"/>
</dbReference>
<evidence type="ECO:0000313" key="6">
    <source>
        <dbReference type="Proteomes" id="UP000776276"/>
    </source>
</evidence>
<organism evidence="5 6">
    <name type="scientific">Sphingomonas quercus</name>
    <dbReference type="NCBI Taxonomy" id="2842451"/>
    <lineage>
        <taxon>Bacteria</taxon>
        <taxon>Pseudomonadati</taxon>
        <taxon>Pseudomonadota</taxon>
        <taxon>Alphaproteobacteria</taxon>
        <taxon>Sphingomonadales</taxon>
        <taxon>Sphingomonadaceae</taxon>
        <taxon>Sphingomonas</taxon>
    </lineage>
</organism>
<reference evidence="5 6" key="1">
    <citation type="submission" date="2021-06" db="EMBL/GenBank/DDBJ databases">
        <title>Sphingomonas sp. XMGL2, whole genome shotgun sequencing project.</title>
        <authorList>
            <person name="Zhao G."/>
            <person name="Shen L."/>
        </authorList>
    </citation>
    <scope>NUCLEOTIDE SEQUENCE [LARGE SCALE GENOMIC DNA]</scope>
    <source>
        <strain evidence="5 6">XMGL2</strain>
    </source>
</reference>
<dbReference type="Proteomes" id="UP000776276">
    <property type="component" value="Unassembled WGS sequence"/>
</dbReference>